<protein>
    <submittedName>
        <fullName evidence="1">Uncharacterized protein</fullName>
    </submittedName>
</protein>
<dbReference type="STRING" id="990316.MCON_1993"/>
<dbReference type="HOGENOM" id="CLU_2678892_0_0_2"/>
<name>F4BWR8_METSG</name>
<evidence type="ECO:0000313" key="2">
    <source>
        <dbReference type="Proteomes" id="UP000007807"/>
    </source>
</evidence>
<sequence>MQFNIQSGEYNMSNIDDPIYDYISKIMIVENDKREFAGRLVAVLGNELWFEGRNGRRWMQNRNEIKTMRLGRQV</sequence>
<dbReference type="KEGG" id="mcj:MCON_1993"/>
<keyword evidence="2" id="KW-1185">Reference proteome</keyword>
<organism evidence="1 2">
    <name type="scientific">Methanothrix soehngenii (strain ATCC 5969 / DSM 3671 / JCM 10134 / NBRC 103675 / OCM 69 / GP-6)</name>
    <name type="common">Methanosaeta concilii</name>
    <dbReference type="NCBI Taxonomy" id="990316"/>
    <lineage>
        <taxon>Archaea</taxon>
        <taxon>Methanobacteriati</taxon>
        <taxon>Methanobacteriota</taxon>
        <taxon>Stenosarchaea group</taxon>
        <taxon>Methanomicrobia</taxon>
        <taxon>Methanotrichales</taxon>
        <taxon>Methanotrichaceae</taxon>
        <taxon>Methanothrix</taxon>
    </lineage>
</organism>
<gene>
    <name evidence="1" type="ordered locus">MCON_1993</name>
</gene>
<dbReference type="InParanoid" id="F4BWR8"/>
<accession>F4BWR8</accession>
<dbReference type="EMBL" id="CP002565">
    <property type="protein sequence ID" value="AEB68554.1"/>
    <property type="molecule type" value="Genomic_DNA"/>
</dbReference>
<dbReference type="Proteomes" id="UP000007807">
    <property type="component" value="Chromosome"/>
</dbReference>
<evidence type="ECO:0000313" key="1">
    <source>
        <dbReference type="EMBL" id="AEB68554.1"/>
    </source>
</evidence>
<dbReference type="AlphaFoldDB" id="F4BWR8"/>
<reference evidence="1 2" key="1">
    <citation type="journal article" date="2011" name="J. Bacteriol.">
        <title>Complete genome sequence of Methanosaeta concilii, a specialist in aceticlastic methanogenesis.</title>
        <authorList>
            <person name="Barber R.D."/>
            <person name="Zhang L."/>
            <person name="Harnack M."/>
            <person name="Olson M.V."/>
            <person name="Kaul R."/>
            <person name="Ingram-Smith C."/>
            <person name="Smith K.S."/>
        </authorList>
    </citation>
    <scope>NUCLEOTIDE SEQUENCE [LARGE SCALE GENOMIC DNA]</scope>
    <source>
        <strain evidence="2">ATCC 5969 / DSM 3671 / JCM 10134 / NBRC 103675 / OCM 69 / GP-6</strain>
    </source>
</reference>
<proteinExistence type="predicted"/>